<evidence type="ECO:0008006" key="3">
    <source>
        <dbReference type="Google" id="ProtNLM"/>
    </source>
</evidence>
<protein>
    <recommendedName>
        <fullName evidence="3">MinD-like ATPase involved in chromosome partitioning or flagellar assembly</fullName>
    </recommendedName>
</protein>
<dbReference type="InterPro" id="IPR027417">
    <property type="entry name" value="P-loop_NTPase"/>
</dbReference>
<sequence>MAARAGRRRAWSLLSDAVRGTGDLTRREAAADDAVRAPVNTSRRLTFVAADGGTGTTTIAAACARVLAARRPGPVLATDASGGAAGLGLRCGANALVEFSALTDDEPPRGLADAAARLPLAPHGLRVAGTAAWNPPVSEWIGAVNAVGRFFEIVVTDAGQRSAREASAFAAASHAVTVAGRTDAGSLEASAELALRLRAEHPGTAVVLVASGVGGPLPGGIANAPWPAGRPVVVPHDHAAASSLITPLPQLAAPTMTALTQLAAELLTSARAHTGAAAPGPATAPHPGSSA</sequence>
<proteinExistence type="predicted"/>
<dbReference type="RefSeq" id="WP_344100933.1">
    <property type="nucleotide sequence ID" value="NZ_BAAANL010000002.1"/>
</dbReference>
<dbReference type="Gene3D" id="3.40.50.300">
    <property type="entry name" value="P-loop containing nucleotide triphosphate hydrolases"/>
    <property type="match status" value="1"/>
</dbReference>
<dbReference type="EMBL" id="BAAANL010000002">
    <property type="protein sequence ID" value="GAA1857594.1"/>
    <property type="molecule type" value="Genomic_DNA"/>
</dbReference>
<keyword evidence="2" id="KW-1185">Reference proteome</keyword>
<organism evidence="1 2">
    <name type="scientific">Myceligenerans crystallogenes</name>
    <dbReference type="NCBI Taxonomy" id="316335"/>
    <lineage>
        <taxon>Bacteria</taxon>
        <taxon>Bacillati</taxon>
        <taxon>Actinomycetota</taxon>
        <taxon>Actinomycetes</taxon>
        <taxon>Micrococcales</taxon>
        <taxon>Promicromonosporaceae</taxon>
        <taxon>Myceligenerans</taxon>
    </lineage>
</organism>
<evidence type="ECO:0000313" key="2">
    <source>
        <dbReference type="Proteomes" id="UP001501094"/>
    </source>
</evidence>
<dbReference type="Proteomes" id="UP001501094">
    <property type="component" value="Unassembled WGS sequence"/>
</dbReference>
<gene>
    <name evidence="1" type="ORF">GCM10009751_13780</name>
</gene>
<name>A0ABP4ZHJ0_9MICO</name>
<evidence type="ECO:0000313" key="1">
    <source>
        <dbReference type="EMBL" id="GAA1857594.1"/>
    </source>
</evidence>
<accession>A0ABP4ZHJ0</accession>
<dbReference type="SUPFAM" id="SSF52540">
    <property type="entry name" value="P-loop containing nucleoside triphosphate hydrolases"/>
    <property type="match status" value="1"/>
</dbReference>
<comment type="caution">
    <text evidence="1">The sequence shown here is derived from an EMBL/GenBank/DDBJ whole genome shotgun (WGS) entry which is preliminary data.</text>
</comment>
<reference evidence="2" key="1">
    <citation type="journal article" date="2019" name="Int. J. Syst. Evol. Microbiol.">
        <title>The Global Catalogue of Microorganisms (GCM) 10K type strain sequencing project: providing services to taxonomists for standard genome sequencing and annotation.</title>
        <authorList>
            <consortium name="The Broad Institute Genomics Platform"/>
            <consortium name="The Broad Institute Genome Sequencing Center for Infectious Disease"/>
            <person name="Wu L."/>
            <person name="Ma J."/>
        </authorList>
    </citation>
    <scope>NUCLEOTIDE SEQUENCE [LARGE SCALE GENOMIC DNA]</scope>
    <source>
        <strain evidence="2">JCM 14326</strain>
    </source>
</reference>